<keyword evidence="2 14" id="KW-0515">Mutator protein</keyword>
<feature type="binding site" evidence="14">
    <location>
        <position position="25"/>
    </location>
    <ligand>
        <name>Mg(2+)</name>
        <dbReference type="ChEBI" id="CHEBI:18420"/>
    </ligand>
</feature>
<evidence type="ECO:0000256" key="1">
    <source>
        <dbReference type="ARBA" id="ARBA00010945"/>
    </source>
</evidence>
<dbReference type="SUPFAM" id="SSF56672">
    <property type="entry name" value="DNA/RNA polymerases"/>
    <property type="match status" value="1"/>
</dbReference>
<dbReference type="GO" id="GO:0006281">
    <property type="term" value="P:DNA repair"/>
    <property type="evidence" value="ECO:0007669"/>
    <property type="project" value="UniProtKB-UniRule"/>
</dbReference>
<dbReference type="Gene3D" id="1.10.150.20">
    <property type="entry name" value="5' to 3' exonuclease, C-terminal subdomain"/>
    <property type="match status" value="1"/>
</dbReference>
<dbReference type="InterPro" id="IPR036775">
    <property type="entry name" value="DNA_pol_Y-fam_lit_finger_sf"/>
</dbReference>
<protein>
    <recommendedName>
        <fullName evidence="14">DNA polymerase IV</fullName>
        <shortName evidence="14">Pol IV</shortName>
        <ecNumber evidence="14">2.7.7.7</ecNumber>
    </recommendedName>
</protein>
<evidence type="ECO:0000256" key="10">
    <source>
        <dbReference type="ARBA" id="ARBA00022932"/>
    </source>
</evidence>
<evidence type="ECO:0000256" key="14">
    <source>
        <dbReference type="HAMAP-Rule" id="MF_01113"/>
    </source>
</evidence>
<evidence type="ECO:0000256" key="13">
    <source>
        <dbReference type="ARBA" id="ARBA00049244"/>
    </source>
</evidence>
<evidence type="ECO:0000256" key="4">
    <source>
        <dbReference type="ARBA" id="ARBA00022679"/>
    </source>
</evidence>
<dbReference type="FunFam" id="1.10.150.20:FF:000019">
    <property type="entry name" value="DNA polymerase IV"/>
    <property type="match status" value="1"/>
</dbReference>
<comment type="subcellular location">
    <subcellularLocation>
        <location evidence="14">Cytoplasm</location>
    </subcellularLocation>
</comment>
<keyword evidence="6 14" id="KW-0235">DNA replication</keyword>
<keyword evidence="10 14" id="KW-0239">DNA-directed DNA polymerase</keyword>
<evidence type="ECO:0000256" key="7">
    <source>
        <dbReference type="ARBA" id="ARBA00022723"/>
    </source>
</evidence>
<keyword evidence="4 14" id="KW-0808">Transferase</keyword>
<evidence type="ECO:0000256" key="12">
    <source>
        <dbReference type="ARBA" id="ARBA00023204"/>
    </source>
</evidence>
<dbReference type="Pfam" id="PF11799">
    <property type="entry name" value="IMS_C"/>
    <property type="match status" value="1"/>
</dbReference>
<keyword evidence="7 14" id="KW-0479">Metal-binding</keyword>
<accession>A0A0R2L3W2</accession>
<dbReference type="CDD" id="cd03586">
    <property type="entry name" value="PolY_Pol_IV_kappa"/>
    <property type="match status" value="1"/>
</dbReference>
<organism evidence="16 17">
    <name type="scientific">Ligilactobacillus pobuzihii</name>
    <dbReference type="NCBI Taxonomy" id="449659"/>
    <lineage>
        <taxon>Bacteria</taxon>
        <taxon>Bacillati</taxon>
        <taxon>Bacillota</taxon>
        <taxon>Bacilli</taxon>
        <taxon>Lactobacillales</taxon>
        <taxon>Lactobacillaceae</taxon>
        <taxon>Ligilactobacillus</taxon>
    </lineage>
</organism>
<dbReference type="PROSITE" id="PS50173">
    <property type="entry name" value="UMUC"/>
    <property type="match status" value="1"/>
</dbReference>
<evidence type="ECO:0000256" key="9">
    <source>
        <dbReference type="ARBA" id="ARBA00022842"/>
    </source>
</evidence>
<evidence type="ECO:0000256" key="11">
    <source>
        <dbReference type="ARBA" id="ARBA00023125"/>
    </source>
</evidence>
<dbReference type="InterPro" id="IPR017961">
    <property type="entry name" value="DNA_pol_Y-fam_little_finger"/>
</dbReference>
<dbReference type="NCBIfam" id="NF002677">
    <property type="entry name" value="PRK02406.1"/>
    <property type="match status" value="1"/>
</dbReference>
<dbReference type="SUPFAM" id="SSF100879">
    <property type="entry name" value="Lesion bypass DNA polymerase (Y-family), little finger domain"/>
    <property type="match status" value="1"/>
</dbReference>
<comment type="subunit">
    <text evidence="14">Monomer.</text>
</comment>
<keyword evidence="8 14" id="KW-0227">DNA damage</keyword>
<dbReference type="Pfam" id="PF11798">
    <property type="entry name" value="IMS_HHH"/>
    <property type="match status" value="1"/>
</dbReference>
<gene>
    <name evidence="14" type="primary">dinB</name>
    <name evidence="16" type="ORF">IV66_GL000751</name>
</gene>
<dbReference type="InterPro" id="IPR050116">
    <property type="entry name" value="DNA_polymerase-Y"/>
</dbReference>
<dbReference type="GO" id="GO:0003887">
    <property type="term" value="F:DNA-directed DNA polymerase activity"/>
    <property type="evidence" value="ECO:0007669"/>
    <property type="project" value="UniProtKB-UniRule"/>
</dbReference>
<dbReference type="FunFam" id="3.30.1490.100:FF:000004">
    <property type="entry name" value="DNA polymerase IV"/>
    <property type="match status" value="1"/>
</dbReference>
<keyword evidence="11 14" id="KW-0238">DNA-binding</keyword>
<comment type="cofactor">
    <cofactor evidence="14">
        <name>Mg(2+)</name>
        <dbReference type="ChEBI" id="CHEBI:18420"/>
    </cofactor>
    <text evidence="14">Binds 2 magnesium ions per subunit.</text>
</comment>
<dbReference type="STRING" id="449659.IV66_GL000751"/>
<dbReference type="InterPro" id="IPR001126">
    <property type="entry name" value="UmuC"/>
</dbReference>
<comment type="catalytic activity">
    <reaction evidence="13 14">
        <text>DNA(n) + a 2'-deoxyribonucleoside 5'-triphosphate = DNA(n+1) + diphosphate</text>
        <dbReference type="Rhea" id="RHEA:22508"/>
        <dbReference type="Rhea" id="RHEA-COMP:17339"/>
        <dbReference type="Rhea" id="RHEA-COMP:17340"/>
        <dbReference type="ChEBI" id="CHEBI:33019"/>
        <dbReference type="ChEBI" id="CHEBI:61560"/>
        <dbReference type="ChEBI" id="CHEBI:173112"/>
        <dbReference type="EC" id="2.7.7.7"/>
    </reaction>
</comment>
<keyword evidence="3 14" id="KW-0963">Cytoplasm</keyword>
<dbReference type="EC" id="2.7.7.7" evidence="14"/>
<name>A0A0R2L3W2_9LACO</name>
<dbReference type="GO" id="GO:0000287">
    <property type="term" value="F:magnesium ion binding"/>
    <property type="evidence" value="ECO:0007669"/>
    <property type="project" value="UniProtKB-UniRule"/>
</dbReference>
<comment type="caution">
    <text evidence="16">The sequence shown here is derived from an EMBL/GenBank/DDBJ whole genome shotgun (WGS) entry which is preliminary data.</text>
</comment>
<evidence type="ECO:0000256" key="6">
    <source>
        <dbReference type="ARBA" id="ARBA00022705"/>
    </source>
</evidence>
<evidence type="ECO:0000256" key="2">
    <source>
        <dbReference type="ARBA" id="ARBA00022457"/>
    </source>
</evidence>
<evidence type="ECO:0000256" key="8">
    <source>
        <dbReference type="ARBA" id="ARBA00022763"/>
    </source>
</evidence>
<dbReference type="GO" id="GO:0005829">
    <property type="term" value="C:cytosol"/>
    <property type="evidence" value="ECO:0007669"/>
    <property type="project" value="TreeGrafter"/>
</dbReference>
<feature type="domain" description="UmuC" evidence="15">
    <location>
        <begin position="21"/>
        <end position="205"/>
    </location>
</feature>
<dbReference type="Proteomes" id="UP000051886">
    <property type="component" value="Unassembled WGS sequence"/>
</dbReference>
<dbReference type="Pfam" id="PF00817">
    <property type="entry name" value="IMS"/>
    <property type="match status" value="1"/>
</dbReference>
<evidence type="ECO:0000259" key="15">
    <source>
        <dbReference type="PROSITE" id="PS50173"/>
    </source>
</evidence>
<dbReference type="InterPro" id="IPR043128">
    <property type="entry name" value="Rev_trsase/Diguanyl_cyclase"/>
</dbReference>
<keyword evidence="17" id="KW-1185">Reference proteome</keyword>
<dbReference type="Gene3D" id="3.30.70.270">
    <property type="match status" value="1"/>
</dbReference>
<evidence type="ECO:0000313" key="17">
    <source>
        <dbReference type="Proteomes" id="UP000051886"/>
    </source>
</evidence>
<dbReference type="GO" id="GO:0042276">
    <property type="term" value="P:error-prone translesion synthesis"/>
    <property type="evidence" value="ECO:0007669"/>
    <property type="project" value="TreeGrafter"/>
</dbReference>
<sequence>MLLSFLTRILKEVSKVDDRKIVHIDMDAFYASIEMRDDPKLASLPLVIARDPRKTGGHGVVATANYVARSYGVHSAMSSQEALKLCPQAYFKDPDFKKYRAVSNQIHEIFHEYTDYIEPIAFDEAYLDITVNKKQLHSAIQTARMIQQEIFSKVHLTCSAGVSYNKFLAKLASDYRKPVGMTVVRQDEVHNFLFPLPIEKFRGVGKKTVPKMHQLGIFTGKDLYQLSSGELISHFGKMGYVLYQRVRGVDERPVEWKRIRKSLGNERTFDQPLTTLASVDNFLKRSADRLSKEVALQQKHGKTLVLKVRNSDFETTTKRVTLDDFFPNRSETFQFYGKQLLDQIQPNEHYDIRLLGLTLTNLAPLEFENIALPLWNNASDRLT</sequence>
<feature type="binding site" evidence="14">
    <location>
        <position position="123"/>
    </location>
    <ligand>
        <name>Mg(2+)</name>
        <dbReference type="ChEBI" id="CHEBI:18420"/>
    </ligand>
</feature>
<comment type="similarity">
    <text evidence="1 14">Belongs to the DNA polymerase type-Y family.</text>
</comment>
<dbReference type="Gene3D" id="3.40.1170.60">
    <property type="match status" value="1"/>
</dbReference>
<evidence type="ECO:0000256" key="3">
    <source>
        <dbReference type="ARBA" id="ARBA00022490"/>
    </source>
</evidence>
<dbReference type="GO" id="GO:0009432">
    <property type="term" value="P:SOS response"/>
    <property type="evidence" value="ECO:0007669"/>
    <property type="project" value="TreeGrafter"/>
</dbReference>
<evidence type="ECO:0000256" key="5">
    <source>
        <dbReference type="ARBA" id="ARBA00022695"/>
    </source>
</evidence>
<keyword evidence="5 14" id="KW-0548">Nucleotidyltransferase</keyword>
<dbReference type="PANTHER" id="PTHR11076:SF33">
    <property type="entry name" value="DNA POLYMERASE KAPPA"/>
    <property type="match status" value="1"/>
</dbReference>
<feature type="site" description="Substrate discrimination" evidence="14">
    <location>
        <position position="30"/>
    </location>
</feature>
<reference evidence="16 17" key="1">
    <citation type="journal article" date="2015" name="Genome Announc.">
        <title>Expanding the biotechnology potential of lactobacilli through comparative genomics of 213 strains and associated genera.</title>
        <authorList>
            <person name="Sun Z."/>
            <person name="Harris H.M."/>
            <person name="McCann A."/>
            <person name="Guo C."/>
            <person name="Argimon S."/>
            <person name="Zhang W."/>
            <person name="Yang X."/>
            <person name="Jeffery I.B."/>
            <person name="Cooney J.C."/>
            <person name="Kagawa T.F."/>
            <person name="Liu W."/>
            <person name="Song Y."/>
            <person name="Salvetti E."/>
            <person name="Wrobel A."/>
            <person name="Rasinkangas P."/>
            <person name="Parkhill J."/>
            <person name="Rea M.C."/>
            <person name="O'Sullivan O."/>
            <person name="Ritari J."/>
            <person name="Douillard F.P."/>
            <person name="Paul Ross R."/>
            <person name="Yang R."/>
            <person name="Briner A.E."/>
            <person name="Felis G.E."/>
            <person name="de Vos W.M."/>
            <person name="Barrangou R."/>
            <person name="Klaenhammer T.R."/>
            <person name="Caufield P.W."/>
            <person name="Cui Y."/>
            <person name="Zhang H."/>
            <person name="O'Toole P.W."/>
        </authorList>
    </citation>
    <scope>NUCLEOTIDE SEQUENCE [LARGE SCALE GENOMIC DNA]</scope>
    <source>
        <strain evidence="16 17">NBRC 103219</strain>
    </source>
</reference>
<dbReference type="Gene3D" id="3.30.1490.100">
    <property type="entry name" value="DNA polymerase, Y-family, little finger domain"/>
    <property type="match status" value="1"/>
</dbReference>
<keyword evidence="9 14" id="KW-0460">Magnesium</keyword>
<proteinExistence type="inferred from homology"/>
<dbReference type="HAMAP" id="MF_01113">
    <property type="entry name" value="DNApol_IV"/>
    <property type="match status" value="1"/>
</dbReference>
<comment type="function">
    <text evidence="14">Poorly processive, error-prone DNA polymerase involved in untargeted mutagenesis. Copies undamaged DNA at stalled replication forks, which arise in vivo from mismatched or misaligned primer ends. These misaligned primers can be extended by PolIV. Exhibits no 3'-5' exonuclease (proofreading) activity. May be involved in translesional synthesis, in conjunction with the beta clamp from PolIII.</text>
</comment>
<feature type="active site" evidence="14">
    <location>
        <position position="124"/>
    </location>
</feature>
<evidence type="ECO:0000313" key="16">
    <source>
        <dbReference type="EMBL" id="KRN96257.1"/>
    </source>
</evidence>
<dbReference type="InterPro" id="IPR022880">
    <property type="entry name" value="DNApol_IV"/>
</dbReference>
<dbReference type="PATRIC" id="fig|449659.4.peg.757"/>
<dbReference type="InterPro" id="IPR043502">
    <property type="entry name" value="DNA/RNA_pol_sf"/>
</dbReference>
<dbReference type="GO" id="GO:0006261">
    <property type="term" value="P:DNA-templated DNA replication"/>
    <property type="evidence" value="ECO:0007669"/>
    <property type="project" value="UniProtKB-UniRule"/>
</dbReference>
<dbReference type="EMBL" id="JQCN01000067">
    <property type="protein sequence ID" value="KRN96257.1"/>
    <property type="molecule type" value="Genomic_DNA"/>
</dbReference>
<dbReference type="InterPro" id="IPR024728">
    <property type="entry name" value="PolY_HhH_motif"/>
</dbReference>
<keyword evidence="12 14" id="KW-0234">DNA repair</keyword>
<dbReference type="PANTHER" id="PTHR11076">
    <property type="entry name" value="DNA REPAIR POLYMERASE UMUC / TRANSFERASE FAMILY MEMBER"/>
    <property type="match status" value="1"/>
</dbReference>
<dbReference type="AlphaFoldDB" id="A0A0R2L3W2"/>
<dbReference type="GO" id="GO:0003684">
    <property type="term" value="F:damaged DNA binding"/>
    <property type="evidence" value="ECO:0007669"/>
    <property type="project" value="InterPro"/>
</dbReference>